<dbReference type="InterPro" id="IPR045010">
    <property type="entry name" value="MDR_fam"/>
</dbReference>
<dbReference type="InterPro" id="IPR011032">
    <property type="entry name" value="GroES-like_sf"/>
</dbReference>
<dbReference type="Pfam" id="PF16884">
    <property type="entry name" value="ADH_N_2"/>
    <property type="match status" value="1"/>
</dbReference>
<accession>A0ABV4GFT1</accession>
<dbReference type="PANTHER" id="PTHR43205">
    <property type="entry name" value="PROSTAGLANDIN REDUCTASE"/>
    <property type="match status" value="1"/>
</dbReference>
<organism evidence="3 4">
    <name type="scientific">Bradyrhizobium yuanmingense</name>
    <dbReference type="NCBI Taxonomy" id="108015"/>
    <lineage>
        <taxon>Bacteria</taxon>
        <taxon>Pseudomonadati</taxon>
        <taxon>Pseudomonadota</taxon>
        <taxon>Alphaproteobacteria</taxon>
        <taxon>Hyphomicrobiales</taxon>
        <taxon>Nitrobacteraceae</taxon>
        <taxon>Bradyrhizobium</taxon>
    </lineage>
</organism>
<protein>
    <submittedName>
        <fullName evidence="3">NADPH-dependent curcumin reductase CurA</fullName>
    </submittedName>
</protein>
<proteinExistence type="predicted"/>
<dbReference type="Proteomes" id="UP001565474">
    <property type="component" value="Unassembled WGS sequence"/>
</dbReference>
<evidence type="ECO:0000313" key="3">
    <source>
        <dbReference type="EMBL" id="MEY9470803.1"/>
    </source>
</evidence>
<dbReference type="SUPFAM" id="SSF51735">
    <property type="entry name" value="NAD(P)-binding Rossmann-fold domains"/>
    <property type="match status" value="1"/>
</dbReference>
<dbReference type="Gene3D" id="3.40.50.720">
    <property type="entry name" value="NAD(P)-binding Rossmann-like Domain"/>
    <property type="match status" value="1"/>
</dbReference>
<dbReference type="InterPro" id="IPR013149">
    <property type="entry name" value="ADH-like_C"/>
</dbReference>
<sequence>MIVKQNEEGNAMSGNINRQILLVEKPSGKLGPEHFRMVEGAMPEPKDGEALLRVRYISLDAANRAWMHGATYRSAVEANSVMAGGAIAEVVSSKAAGLAPGDIVFGDTGWQEFAAVPAKHLTKMPKLEPMTHLLSVFGIAGLTAYFGLLEIGKPREGETVVVSAAAGSVGSIVGQIAKIRGCRVVGIAGGADKCNWLTSELGFDAAVDYKDGAVFKVLRAAAPDGIDVYFDNVGGDILEACLPQMNNYGRIACCGAISQYDGAPAAHGPRGVPGLIVVKRLTMQGFIVMDYMKDSERALADLQAWVKSGKLKVQEDILDGLETTPKALIGLLAGENRGKRMVRLTT</sequence>
<reference evidence="3 4" key="1">
    <citation type="submission" date="2024-07" db="EMBL/GenBank/DDBJ databases">
        <title>Genomic Encyclopedia of Type Strains, Phase V (KMG-V): Genome sequencing to study the core and pangenomes of soil and plant-associated prokaryotes.</title>
        <authorList>
            <person name="Whitman W."/>
        </authorList>
    </citation>
    <scope>NUCLEOTIDE SEQUENCE [LARGE SCALE GENOMIC DNA]</scope>
    <source>
        <strain evidence="3 4">USDA 222</strain>
    </source>
</reference>
<keyword evidence="1" id="KW-0560">Oxidoreductase</keyword>
<gene>
    <name evidence="3" type="ORF">ABH992_003202</name>
</gene>
<dbReference type="InterPro" id="IPR020843">
    <property type="entry name" value="ER"/>
</dbReference>
<comment type="caution">
    <text evidence="3">The sequence shown here is derived from an EMBL/GenBank/DDBJ whole genome shotgun (WGS) entry which is preliminary data.</text>
</comment>
<keyword evidence="4" id="KW-1185">Reference proteome</keyword>
<dbReference type="InterPro" id="IPR036291">
    <property type="entry name" value="NAD(P)-bd_dom_sf"/>
</dbReference>
<dbReference type="CDD" id="cd05288">
    <property type="entry name" value="PGDH"/>
    <property type="match status" value="1"/>
</dbReference>
<evidence type="ECO:0000313" key="4">
    <source>
        <dbReference type="Proteomes" id="UP001565474"/>
    </source>
</evidence>
<feature type="domain" description="Enoyl reductase (ER)" evidence="2">
    <location>
        <begin position="28"/>
        <end position="342"/>
    </location>
</feature>
<dbReference type="SMART" id="SM00829">
    <property type="entry name" value="PKS_ER"/>
    <property type="match status" value="1"/>
</dbReference>
<dbReference type="SUPFAM" id="SSF50129">
    <property type="entry name" value="GroES-like"/>
    <property type="match status" value="1"/>
</dbReference>
<dbReference type="Pfam" id="PF00107">
    <property type="entry name" value="ADH_zinc_N"/>
    <property type="match status" value="1"/>
</dbReference>
<dbReference type="Gene3D" id="3.90.180.10">
    <property type="entry name" value="Medium-chain alcohol dehydrogenases, catalytic domain"/>
    <property type="match status" value="1"/>
</dbReference>
<dbReference type="PANTHER" id="PTHR43205:SF7">
    <property type="entry name" value="PROSTAGLANDIN REDUCTASE 1"/>
    <property type="match status" value="1"/>
</dbReference>
<dbReference type="EMBL" id="JBGBZN010000002">
    <property type="protein sequence ID" value="MEY9470803.1"/>
    <property type="molecule type" value="Genomic_DNA"/>
</dbReference>
<evidence type="ECO:0000259" key="2">
    <source>
        <dbReference type="SMART" id="SM00829"/>
    </source>
</evidence>
<dbReference type="InterPro" id="IPR041694">
    <property type="entry name" value="ADH_N_2"/>
</dbReference>
<name>A0ABV4GFT1_9BRAD</name>
<evidence type="ECO:0000256" key="1">
    <source>
        <dbReference type="ARBA" id="ARBA00023002"/>
    </source>
</evidence>